<dbReference type="PROSITE" id="PS50943">
    <property type="entry name" value="HTH_CROC1"/>
    <property type="match status" value="1"/>
</dbReference>
<dbReference type="GO" id="GO:0003700">
    <property type="term" value="F:DNA-binding transcription factor activity"/>
    <property type="evidence" value="ECO:0007669"/>
    <property type="project" value="TreeGrafter"/>
</dbReference>
<sequence>MGYVDGDSQDKRLAERLRALRGEREWSLDELAGRSDISRATLSRIEKGEVSPTATVLGRLCAVYGMTMSRLMAMAEENYSPLVRRNDQVVWIDKETGLERRSVSPPSENLNCEVLDVRLKPGAEISYSSPPKNGLEHHLVLRDGVLEITIEAQSYQLQPGDCLRYKLHGANCFKADKNKGALYTLVVL</sequence>
<keyword evidence="4" id="KW-1185">Reference proteome</keyword>
<dbReference type="InterPro" id="IPR050807">
    <property type="entry name" value="TransReg_Diox_bact_type"/>
</dbReference>
<gene>
    <name evidence="3" type="ORF">WH96_04325</name>
</gene>
<protein>
    <submittedName>
        <fullName evidence="3">XRE family transcriptional regulator</fullName>
    </submittedName>
</protein>
<evidence type="ECO:0000313" key="4">
    <source>
        <dbReference type="Proteomes" id="UP000035444"/>
    </source>
</evidence>
<keyword evidence="1" id="KW-0238">DNA-binding</keyword>
<dbReference type="AlphaFoldDB" id="A0A0H2MY06"/>
<name>A0A0H2MY06_9PROT</name>
<dbReference type="CDD" id="cd02209">
    <property type="entry name" value="cupin_XRE_C"/>
    <property type="match status" value="1"/>
</dbReference>
<reference evidence="3 4" key="1">
    <citation type="submission" date="2015-03" db="EMBL/GenBank/DDBJ databases">
        <title>Genome Sequence of Kiloniella spongiae MEBiC09566, isolated from a marine sponge.</title>
        <authorList>
            <person name="Shao Z."/>
            <person name="Wang L."/>
            <person name="Li X."/>
        </authorList>
    </citation>
    <scope>NUCLEOTIDE SEQUENCE [LARGE SCALE GENOMIC DNA]</scope>
    <source>
        <strain evidence="3 4">MEBiC09566</strain>
    </source>
</reference>
<dbReference type="GO" id="GO:0005829">
    <property type="term" value="C:cytosol"/>
    <property type="evidence" value="ECO:0007669"/>
    <property type="project" value="TreeGrafter"/>
</dbReference>
<dbReference type="OrthoDB" id="189170at2"/>
<proteinExistence type="predicted"/>
<dbReference type="Gene3D" id="1.10.260.40">
    <property type="entry name" value="lambda repressor-like DNA-binding domains"/>
    <property type="match status" value="1"/>
</dbReference>
<evidence type="ECO:0000256" key="1">
    <source>
        <dbReference type="ARBA" id="ARBA00023125"/>
    </source>
</evidence>
<dbReference type="InterPro" id="IPR001387">
    <property type="entry name" value="Cro/C1-type_HTH"/>
</dbReference>
<dbReference type="PATRIC" id="fig|1489064.4.peg.2050"/>
<dbReference type="CDD" id="cd00093">
    <property type="entry name" value="HTH_XRE"/>
    <property type="match status" value="1"/>
</dbReference>
<accession>A0A0H2MY06</accession>
<dbReference type="PANTHER" id="PTHR46797">
    <property type="entry name" value="HTH-TYPE TRANSCRIPTIONAL REGULATOR"/>
    <property type="match status" value="1"/>
</dbReference>
<dbReference type="PANTHER" id="PTHR46797:SF10">
    <property type="entry name" value="BLR1115 PROTEIN"/>
    <property type="match status" value="1"/>
</dbReference>
<dbReference type="SUPFAM" id="SSF47413">
    <property type="entry name" value="lambda repressor-like DNA-binding domains"/>
    <property type="match status" value="1"/>
</dbReference>
<comment type="caution">
    <text evidence="3">The sequence shown here is derived from an EMBL/GenBank/DDBJ whole genome shotgun (WGS) entry which is preliminary data.</text>
</comment>
<evidence type="ECO:0000313" key="3">
    <source>
        <dbReference type="EMBL" id="KLN61585.1"/>
    </source>
</evidence>
<dbReference type="STRING" id="1489064.WH96_04325"/>
<dbReference type="InterPro" id="IPR014710">
    <property type="entry name" value="RmlC-like_jellyroll"/>
</dbReference>
<dbReference type="InterPro" id="IPR010982">
    <property type="entry name" value="Lambda_DNA-bd_dom_sf"/>
</dbReference>
<dbReference type="SUPFAM" id="SSF51182">
    <property type="entry name" value="RmlC-like cupins"/>
    <property type="match status" value="1"/>
</dbReference>
<dbReference type="EMBL" id="LAQL01000003">
    <property type="protein sequence ID" value="KLN61585.1"/>
    <property type="molecule type" value="Genomic_DNA"/>
</dbReference>
<feature type="domain" description="HTH cro/C1-type" evidence="2">
    <location>
        <begin position="17"/>
        <end position="71"/>
    </location>
</feature>
<dbReference type="Pfam" id="PF13560">
    <property type="entry name" value="HTH_31"/>
    <property type="match status" value="1"/>
</dbReference>
<dbReference type="RefSeq" id="WP_047762920.1">
    <property type="nucleotide sequence ID" value="NZ_LAQL01000003.1"/>
</dbReference>
<dbReference type="Gene3D" id="2.60.120.10">
    <property type="entry name" value="Jelly Rolls"/>
    <property type="match status" value="1"/>
</dbReference>
<dbReference type="Proteomes" id="UP000035444">
    <property type="component" value="Unassembled WGS sequence"/>
</dbReference>
<organism evidence="3 4">
    <name type="scientific">Kiloniella spongiae</name>
    <dbReference type="NCBI Taxonomy" id="1489064"/>
    <lineage>
        <taxon>Bacteria</taxon>
        <taxon>Pseudomonadati</taxon>
        <taxon>Pseudomonadota</taxon>
        <taxon>Alphaproteobacteria</taxon>
        <taxon>Rhodospirillales</taxon>
        <taxon>Kiloniellaceae</taxon>
        <taxon>Kiloniella</taxon>
    </lineage>
</organism>
<dbReference type="InterPro" id="IPR011051">
    <property type="entry name" value="RmlC_Cupin_sf"/>
</dbReference>
<dbReference type="GO" id="GO:0003677">
    <property type="term" value="F:DNA binding"/>
    <property type="evidence" value="ECO:0007669"/>
    <property type="project" value="UniProtKB-KW"/>
</dbReference>
<dbReference type="SMART" id="SM00530">
    <property type="entry name" value="HTH_XRE"/>
    <property type="match status" value="1"/>
</dbReference>
<evidence type="ECO:0000259" key="2">
    <source>
        <dbReference type="PROSITE" id="PS50943"/>
    </source>
</evidence>